<dbReference type="Proteomes" id="UP001597296">
    <property type="component" value="Unassembled WGS sequence"/>
</dbReference>
<dbReference type="NCBIfam" id="NF010240">
    <property type="entry name" value="PRK13687.1"/>
    <property type="match status" value="1"/>
</dbReference>
<organism evidence="2 3">
    <name type="scientific">Phaeospirillum tilakii</name>
    <dbReference type="NCBI Taxonomy" id="741673"/>
    <lineage>
        <taxon>Bacteria</taxon>
        <taxon>Pseudomonadati</taxon>
        <taxon>Pseudomonadota</taxon>
        <taxon>Alphaproteobacteria</taxon>
        <taxon>Rhodospirillales</taxon>
        <taxon>Rhodospirillaceae</taxon>
        <taxon>Phaeospirillum</taxon>
    </lineage>
</organism>
<evidence type="ECO:0000313" key="2">
    <source>
        <dbReference type="EMBL" id="MFD2232989.1"/>
    </source>
</evidence>
<comment type="caution">
    <text evidence="2">The sequence shown here is derived from an EMBL/GenBank/DDBJ whole genome shotgun (WGS) entry which is preliminary data.</text>
</comment>
<keyword evidence="3" id="KW-1185">Reference proteome</keyword>
<proteinExistence type="inferred from homology"/>
<sequence>MNLSRTEQRVLHVLAQGGAIRHQRGANGKVVAVTCTTHDGMVLADCTLAAFQSLRRKRLIVSHNGGPYRLARQGRLAVRAQPDNRGR</sequence>
<accession>A0ABW5C6M1</accession>
<evidence type="ECO:0000313" key="3">
    <source>
        <dbReference type="Proteomes" id="UP001597296"/>
    </source>
</evidence>
<dbReference type="Pfam" id="PF09857">
    <property type="entry name" value="YjhX_toxin"/>
    <property type="match status" value="1"/>
</dbReference>
<dbReference type="EMBL" id="JBHUIY010000005">
    <property type="protein sequence ID" value="MFD2232989.1"/>
    <property type="molecule type" value="Genomic_DNA"/>
</dbReference>
<evidence type="ECO:0000256" key="1">
    <source>
        <dbReference type="HAMAP-Rule" id="MF_00827"/>
    </source>
</evidence>
<reference evidence="3" key="1">
    <citation type="journal article" date="2019" name="Int. J. Syst. Evol. Microbiol.">
        <title>The Global Catalogue of Microorganisms (GCM) 10K type strain sequencing project: providing services to taxonomists for standard genome sequencing and annotation.</title>
        <authorList>
            <consortium name="The Broad Institute Genomics Platform"/>
            <consortium name="The Broad Institute Genome Sequencing Center for Infectious Disease"/>
            <person name="Wu L."/>
            <person name="Ma J."/>
        </authorList>
    </citation>
    <scope>NUCLEOTIDE SEQUENCE [LARGE SCALE GENOMIC DNA]</scope>
    <source>
        <strain evidence="3">KCTC 15012</strain>
    </source>
</reference>
<gene>
    <name evidence="2" type="ORF">ACFSNB_04140</name>
</gene>
<dbReference type="InterPro" id="IPR018654">
    <property type="entry name" value="YjhX_toxin"/>
</dbReference>
<comment type="similarity">
    <text evidence="1">Belongs to the UPF0386 family.</text>
</comment>
<protein>
    <recommendedName>
        <fullName evidence="1">UPF0386 protein ACFSNB_04140</fullName>
    </recommendedName>
</protein>
<dbReference type="HAMAP" id="MF_00827">
    <property type="entry name" value="UPF0386"/>
    <property type="match status" value="1"/>
</dbReference>
<name>A0ABW5C6M1_9PROT</name>
<dbReference type="RefSeq" id="WP_377314768.1">
    <property type="nucleotide sequence ID" value="NZ_JBHUIY010000005.1"/>
</dbReference>